<reference evidence="3 4" key="1">
    <citation type="journal article" date="2016" name="Mol. Biol. Evol.">
        <title>Comparative Genomics of Early-Diverging Mushroom-Forming Fungi Provides Insights into the Origins of Lignocellulose Decay Capabilities.</title>
        <authorList>
            <person name="Nagy L.G."/>
            <person name="Riley R."/>
            <person name="Tritt A."/>
            <person name="Adam C."/>
            <person name="Daum C."/>
            <person name="Floudas D."/>
            <person name="Sun H."/>
            <person name="Yadav J.S."/>
            <person name="Pangilinan J."/>
            <person name="Larsson K.H."/>
            <person name="Matsuura K."/>
            <person name="Barry K."/>
            <person name="Labutti K."/>
            <person name="Kuo R."/>
            <person name="Ohm R.A."/>
            <person name="Bhattacharya S.S."/>
            <person name="Shirouzu T."/>
            <person name="Yoshinaga Y."/>
            <person name="Martin F.M."/>
            <person name="Grigoriev I.V."/>
            <person name="Hibbett D.S."/>
        </authorList>
    </citation>
    <scope>NUCLEOTIDE SEQUENCE [LARGE SCALE GENOMIC DNA]</scope>
    <source>
        <strain evidence="3 4">HHB12733</strain>
    </source>
</reference>
<dbReference type="InParanoid" id="A0A165D4K2"/>
<evidence type="ECO:0000256" key="2">
    <source>
        <dbReference type="SAM" id="Phobius"/>
    </source>
</evidence>
<keyword evidence="2" id="KW-1133">Transmembrane helix</keyword>
<evidence type="ECO:0000256" key="1">
    <source>
        <dbReference type="SAM" id="MobiDB-lite"/>
    </source>
</evidence>
<gene>
    <name evidence="3" type="ORF">CALCODRAFT_520973</name>
</gene>
<proteinExistence type="predicted"/>
<dbReference type="Proteomes" id="UP000076842">
    <property type="component" value="Unassembled WGS sequence"/>
</dbReference>
<protein>
    <submittedName>
        <fullName evidence="3">Uncharacterized protein</fullName>
    </submittedName>
</protein>
<dbReference type="EMBL" id="KV424080">
    <property type="protein sequence ID" value="KZT52059.1"/>
    <property type="molecule type" value="Genomic_DNA"/>
</dbReference>
<evidence type="ECO:0000313" key="4">
    <source>
        <dbReference type="Proteomes" id="UP000076842"/>
    </source>
</evidence>
<feature type="compositionally biased region" description="Polar residues" evidence="1">
    <location>
        <begin position="190"/>
        <end position="202"/>
    </location>
</feature>
<organism evidence="3 4">
    <name type="scientific">Calocera cornea HHB12733</name>
    <dbReference type="NCBI Taxonomy" id="1353952"/>
    <lineage>
        <taxon>Eukaryota</taxon>
        <taxon>Fungi</taxon>
        <taxon>Dikarya</taxon>
        <taxon>Basidiomycota</taxon>
        <taxon>Agaricomycotina</taxon>
        <taxon>Dacrymycetes</taxon>
        <taxon>Dacrymycetales</taxon>
        <taxon>Dacrymycetaceae</taxon>
        <taxon>Calocera</taxon>
    </lineage>
</organism>
<accession>A0A165D4K2</accession>
<sequence length="306" mass="34416">MTGYSTIPMYSRLLLRSDILVPEPSLPSFHPVWRCRKFSLQLQCNGNRTHYIALFSPHQTQSDSEPPTSFPVKYMFGDAEAFDQLRAKDFVERYLMDPSLEGTEVVVFLGIPCAIGGTDTMSILQEVQRELRCVTSMQEDIAETRKRPNTISKRKVPLSALDMAFYYPRVHLVRGEIPTVSDEQRHEQRGSPNSNVAGTTQMLADGDPDSDTDSAGSNSTAQQHSSPPTSPEKEADLDLSEDELRQIEDSETIRPDKPRRGRNGRRLARAAQEPFVWPSTRQIVMGASTVIAVIGVCYIVAKRWRK</sequence>
<keyword evidence="2" id="KW-0472">Membrane</keyword>
<dbReference type="AlphaFoldDB" id="A0A165D4K2"/>
<keyword evidence="2" id="KW-0812">Transmembrane</keyword>
<keyword evidence="4" id="KW-1185">Reference proteome</keyword>
<name>A0A165D4K2_9BASI</name>
<evidence type="ECO:0000313" key="3">
    <source>
        <dbReference type="EMBL" id="KZT52059.1"/>
    </source>
</evidence>
<dbReference type="OrthoDB" id="10557394at2759"/>
<feature type="transmembrane region" description="Helical" evidence="2">
    <location>
        <begin position="283"/>
        <end position="301"/>
    </location>
</feature>
<feature type="region of interest" description="Disordered" evidence="1">
    <location>
        <begin position="180"/>
        <end position="267"/>
    </location>
</feature>
<feature type="compositionally biased region" description="Polar residues" evidence="1">
    <location>
        <begin position="213"/>
        <end position="227"/>
    </location>
</feature>
<feature type="compositionally biased region" description="Basic and acidic residues" evidence="1">
    <location>
        <begin position="231"/>
        <end position="258"/>
    </location>
</feature>